<evidence type="ECO:0000313" key="6">
    <source>
        <dbReference type="Proteomes" id="UP000515860"/>
    </source>
</evidence>
<dbReference type="SMART" id="SM00387">
    <property type="entry name" value="HATPase_c"/>
    <property type="match status" value="1"/>
</dbReference>
<dbReference type="AlphaFoldDB" id="A0A7G9GID8"/>
<dbReference type="InterPro" id="IPR003594">
    <property type="entry name" value="HATPase_dom"/>
</dbReference>
<sequence>MTVYLAGMELLLYRPLREAGARLDGSEKEESLETLFSRGVPRGSCLGQIEPVVEKYVELKIRRNNAEIFNKQTELTALQSQINPHFLYNTLDTIRGQAMCDDNLEVAKMIETLASFFRYSISRKGNMVTLRDELNNINNYMRIQQYRFKNRFTLEIVVDDEDRVAYDYYVPRLILQPIVENAIVHGLEEKTKGGQIVIEVTVTEDLIITVSDNGRGMSLKELDDLNQRIHSKKTSLEEEDMRHSQSTGIALPNINKRIELLYGKKYGLNVYSSIGCGTDVEIVIPANNHIEELAVEKNNIENQ</sequence>
<dbReference type="Pfam" id="PF02518">
    <property type="entry name" value="HATPase_c"/>
    <property type="match status" value="1"/>
</dbReference>
<reference evidence="5 6" key="1">
    <citation type="submission" date="2020-08" db="EMBL/GenBank/DDBJ databases">
        <authorList>
            <person name="Liu C."/>
            <person name="Sun Q."/>
        </authorList>
    </citation>
    <scope>NUCLEOTIDE SEQUENCE [LARGE SCALE GENOMIC DNA]</scope>
    <source>
        <strain evidence="5 6">NSJ-29</strain>
    </source>
</reference>
<gene>
    <name evidence="5" type="ORF">H9Q79_17325</name>
</gene>
<protein>
    <recommendedName>
        <fullName evidence="2">histidine kinase</fullName>
        <ecNumber evidence="2">2.7.13.3</ecNumber>
    </recommendedName>
</protein>
<evidence type="ECO:0000256" key="1">
    <source>
        <dbReference type="ARBA" id="ARBA00000085"/>
    </source>
</evidence>
<evidence type="ECO:0000313" key="5">
    <source>
        <dbReference type="EMBL" id="QNM10570.1"/>
    </source>
</evidence>
<comment type="catalytic activity">
    <reaction evidence="1">
        <text>ATP + protein L-histidine = ADP + protein N-phospho-L-histidine.</text>
        <dbReference type="EC" id="2.7.13.3"/>
    </reaction>
</comment>
<dbReference type="InterPro" id="IPR010559">
    <property type="entry name" value="Sig_transdc_His_kin_internal"/>
</dbReference>
<dbReference type="PANTHER" id="PTHR34220">
    <property type="entry name" value="SENSOR HISTIDINE KINASE YPDA"/>
    <property type="match status" value="1"/>
</dbReference>
<keyword evidence="6" id="KW-1185">Reference proteome</keyword>
<dbReference type="SUPFAM" id="SSF55874">
    <property type="entry name" value="ATPase domain of HSP90 chaperone/DNA topoisomerase II/histidine kinase"/>
    <property type="match status" value="1"/>
</dbReference>
<dbReference type="EMBL" id="CP060635">
    <property type="protein sequence ID" value="QNM10570.1"/>
    <property type="molecule type" value="Genomic_DNA"/>
</dbReference>
<dbReference type="GO" id="GO:0000155">
    <property type="term" value="F:phosphorelay sensor kinase activity"/>
    <property type="evidence" value="ECO:0007669"/>
    <property type="project" value="InterPro"/>
</dbReference>
<evidence type="ECO:0000256" key="2">
    <source>
        <dbReference type="ARBA" id="ARBA00012438"/>
    </source>
</evidence>
<proteinExistence type="predicted"/>
<dbReference type="GO" id="GO:0016020">
    <property type="term" value="C:membrane"/>
    <property type="evidence" value="ECO:0007669"/>
    <property type="project" value="InterPro"/>
</dbReference>
<keyword evidence="5" id="KW-0808">Transferase</keyword>
<dbReference type="PANTHER" id="PTHR34220:SF7">
    <property type="entry name" value="SENSOR HISTIDINE KINASE YPDA"/>
    <property type="match status" value="1"/>
</dbReference>
<evidence type="ECO:0000259" key="4">
    <source>
        <dbReference type="SMART" id="SM00387"/>
    </source>
</evidence>
<dbReference type="Gene3D" id="3.30.565.10">
    <property type="entry name" value="Histidine kinase-like ATPase, C-terminal domain"/>
    <property type="match status" value="1"/>
</dbReference>
<accession>A0A7G9GID8</accession>
<dbReference type="PRINTS" id="PR00344">
    <property type="entry name" value="BCTRLSENSOR"/>
</dbReference>
<evidence type="ECO:0000256" key="3">
    <source>
        <dbReference type="ARBA" id="ARBA00023012"/>
    </source>
</evidence>
<name>A0A7G9GID8_9FIRM</name>
<dbReference type="Proteomes" id="UP000515860">
    <property type="component" value="Chromosome"/>
</dbReference>
<dbReference type="KEGG" id="whj:H9Q79_17325"/>
<feature type="domain" description="Histidine kinase/HSP90-like ATPase" evidence="4">
    <location>
        <begin position="166"/>
        <end position="288"/>
    </location>
</feature>
<dbReference type="Pfam" id="PF06580">
    <property type="entry name" value="His_kinase"/>
    <property type="match status" value="1"/>
</dbReference>
<organism evidence="5 6">
    <name type="scientific">Wansuia hejianensis</name>
    <dbReference type="NCBI Taxonomy" id="2763667"/>
    <lineage>
        <taxon>Bacteria</taxon>
        <taxon>Bacillati</taxon>
        <taxon>Bacillota</taxon>
        <taxon>Clostridia</taxon>
        <taxon>Lachnospirales</taxon>
        <taxon>Lachnospiraceae</taxon>
        <taxon>Wansuia</taxon>
    </lineage>
</organism>
<keyword evidence="5" id="KW-0418">Kinase</keyword>
<dbReference type="InterPro" id="IPR050640">
    <property type="entry name" value="Bact_2-comp_sensor_kinase"/>
</dbReference>
<dbReference type="InterPro" id="IPR036890">
    <property type="entry name" value="HATPase_C_sf"/>
</dbReference>
<dbReference type="InterPro" id="IPR004358">
    <property type="entry name" value="Sig_transdc_His_kin-like_C"/>
</dbReference>
<dbReference type="EC" id="2.7.13.3" evidence="2"/>
<keyword evidence="3" id="KW-0902">Two-component regulatory system</keyword>